<name>A0A1C5I5G1_9ACTN</name>
<organism evidence="2 3">
    <name type="scientific">Micromonospora humi</name>
    <dbReference type="NCBI Taxonomy" id="745366"/>
    <lineage>
        <taxon>Bacteria</taxon>
        <taxon>Bacillati</taxon>
        <taxon>Actinomycetota</taxon>
        <taxon>Actinomycetes</taxon>
        <taxon>Micromonosporales</taxon>
        <taxon>Micromonosporaceae</taxon>
        <taxon>Micromonospora</taxon>
    </lineage>
</organism>
<dbReference type="GO" id="GO:0003824">
    <property type="term" value="F:catalytic activity"/>
    <property type="evidence" value="ECO:0007669"/>
    <property type="project" value="UniProtKB-ARBA"/>
</dbReference>
<evidence type="ECO:0000313" key="2">
    <source>
        <dbReference type="EMBL" id="SCG53211.1"/>
    </source>
</evidence>
<dbReference type="RefSeq" id="WP_091061411.1">
    <property type="nucleotide sequence ID" value="NZ_FMDM01000004.1"/>
</dbReference>
<dbReference type="SUPFAM" id="SSF53474">
    <property type="entry name" value="alpha/beta-Hydrolases"/>
    <property type="match status" value="1"/>
</dbReference>
<dbReference type="Pfam" id="PF00561">
    <property type="entry name" value="Abhydrolase_1"/>
    <property type="match status" value="1"/>
</dbReference>
<dbReference type="AlphaFoldDB" id="A0A1C5I5G1"/>
<gene>
    <name evidence="2" type="ORF">GA0070213_104443</name>
</gene>
<dbReference type="EMBL" id="FMDM01000004">
    <property type="protein sequence ID" value="SCG53211.1"/>
    <property type="molecule type" value="Genomic_DNA"/>
</dbReference>
<proteinExistence type="predicted"/>
<dbReference type="Gene3D" id="3.40.50.1820">
    <property type="entry name" value="alpha/beta hydrolase"/>
    <property type="match status" value="1"/>
</dbReference>
<protein>
    <recommendedName>
        <fullName evidence="1">AB hydrolase-1 domain-containing protein</fullName>
    </recommendedName>
</protein>
<reference evidence="3" key="1">
    <citation type="submission" date="2016-06" db="EMBL/GenBank/DDBJ databases">
        <authorList>
            <person name="Varghese N."/>
            <person name="Submissions Spin"/>
        </authorList>
    </citation>
    <scope>NUCLEOTIDE SEQUENCE [LARGE SCALE GENOMIC DNA]</scope>
    <source>
        <strain evidence="3">DSM 45647</strain>
    </source>
</reference>
<dbReference type="STRING" id="745366.GA0070213_104443"/>
<evidence type="ECO:0000313" key="3">
    <source>
        <dbReference type="Proteomes" id="UP000199360"/>
    </source>
</evidence>
<dbReference type="InterPro" id="IPR029058">
    <property type="entry name" value="AB_hydrolase_fold"/>
</dbReference>
<evidence type="ECO:0000259" key="1">
    <source>
        <dbReference type="Pfam" id="PF00561"/>
    </source>
</evidence>
<accession>A0A1C5I5G1</accession>
<sequence length="368" mass="40265">MRTVLLVLALLVLSATVVAVAGWYASERLLRPADRSYAPVLRTVAVTDSTLTLPLDAATTAAGRYGITWDGGHALVDEVLHRDAVTVTRRLTRATPGLSAGTTVRWNIFRHQGDPRTALDLPYEDVVVTGELGSMPAWLVPGPRPTWVLLAHGLGADRTEGLRVLPTLSALGFPVLVPTFRNDAGAPPSPDGYHHLGDTEWRDLDAAVRFATTGGAADVILVGWSMGGCVIENYLHRAADVTPIRAVVLDSPMLDWRESIDGQVRRLHMPGWFTHVLVWFVEHKARLRLDDLGRAHRAGRRTVPTLLFHGTADILVPARASDGFAAAHPDLVEYHRIDGAAHTEAWNVDPDRYTDVLRTFLIRTIDTP</sequence>
<feature type="domain" description="AB hydrolase-1" evidence="1">
    <location>
        <begin position="147"/>
        <end position="260"/>
    </location>
</feature>
<dbReference type="InterPro" id="IPR000073">
    <property type="entry name" value="AB_hydrolase_1"/>
</dbReference>
<keyword evidence="3" id="KW-1185">Reference proteome</keyword>
<dbReference type="Proteomes" id="UP000199360">
    <property type="component" value="Unassembled WGS sequence"/>
</dbReference>